<dbReference type="RefSeq" id="WP_022802005.1">
    <property type="nucleotide sequence ID" value="NZ_ATTJ01000001.1"/>
</dbReference>
<evidence type="ECO:0000313" key="2">
    <source>
        <dbReference type="Proteomes" id="UP000259030"/>
    </source>
</evidence>
<dbReference type="EMBL" id="CP021081">
    <property type="protein sequence ID" value="ASN82079.1"/>
    <property type="molecule type" value="Genomic_DNA"/>
</dbReference>
<reference evidence="1 2" key="1">
    <citation type="submission" date="2017-05" db="EMBL/GenBank/DDBJ databases">
        <title>The complete genome sequence of Deinococcus ficus isolated from the rhizosphere of the Ficus religiosa L. in Taiwan.</title>
        <authorList>
            <person name="Wu K.-M."/>
            <person name="Liao T.-L."/>
            <person name="Liu Y.-M."/>
            <person name="Young C.-C."/>
            <person name="Tsai S.-F."/>
        </authorList>
    </citation>
    <scope>NUCLEOTIDE SEQUENCE [LARGE SCALE GENOMIC DNA]</scope>
    <source>
        <strain evidence="1 2">CC-FR2-10</strain>
    </source>
</reference>
<proteinExistence type="predicted"/>
<dbReference type="STRING" id="317577.GCA_000419625_02489"/>
<keyword evidence="2" id="KW-1185">Reference proteome</keyword>
<dbReference type="OrthoDB" id="74279at2"/>
<dbReference type="KEGG" id="dfc:DFI_07145"/>
<organism evidence="1 2">
    <name type="scientific">Deinococcus ficus</name>
    <dbReference type="NCBI Taxonomy" id="317577"/>
    <lineage>
        <taxon>Bacteria</taxon>
        <taxon>Thermotogati</taxon>
        <taxon>Deinococcota</taxon>
        <taxon>Deinococci</taxon>
        <taxon>Deinococcales</taxon>
        <taxon>Deinococcaceae</taxon>
        <taxon>Deinococcus</taxon>
    </lineage>
</organism>
<dbReference type="Proteomes" id="UP000259030">
    <property type="component" value="Chromosome"/>
</dbReference>
<sequence length="177" mass="18119">MRHFVFPSSAQADAFIADLRSQNLIQQDIQTASFRRRTPVTTGTTTQTVTTEVVDGGGDTGEMVGGALKGGAIGTAAGLAAGAVVAATGGLAAIPVILGLGIGATAGMTDAALHGDGNEEHARRTALERHTDYDLDDDHYDRLNAAAVNDNRLVAVEDNVDRAAVDAAAARHGGREA</sequence>
<accession>A0A221SZM0</accession>
<gene>
    <name evidence="1" type="ORF">DFI_07145</name>
</gene>
<evidence type="ECO:0000313" key="1">
    <source>
        <dbReference type="EMBL" id="ASN82079.1"/>
    </source>
</evidence>
<name>A0A221SZM0_9DEIO</name>
<protein>
    <submittedName>
        <fullName evidence="1">Uncharacterized protein</fullName>
    </submittedName>
</protein>
<dbReference type="AlphaFoldDB" id="A0A221SZM0"/>